<dbReference type="SUPFAM" id="SSF56112">
    <property type="entry name" value="Protein kinase-like (PK-like)"/>
    <property type="match status" value="1"/>
</dbReference>
<dbReference type="GO" id="GO:0004672">
    <property type="term" value="F:protein kinase activity"/>
    <property type="evidence" value="ECO:0007669"/>
    <property type="project" value="InterPro"/>
</dbReference>
<comment type="caution">
    <text evidence="4">The sequence shown here is derived from an EMBL/GenBank/DDBJ whole genome shotgun (WGS) entry which is preliminary data.</text>
</comment>
<reference evidence="5" key="1">
    <citation type="journal article" date="2019" name="bioRxiv">
        <title>Genomics, evolutionary history and diagnostics of the Alternaria alternata species group including apple and Asian pear pathotypes.</title>
        <authorList>
            <person name="Armitage A.D."/>
            <person name="Cockerton H.M."/>
            <person name="Sreenivasaprasad S."/>
            <person name="Woodhall J.W."/>
            <person name="Lane C.R."/>
            <person name="Harrison R.J."/>
            <person name="Clarkson J.P."/>
        </authorList>
    </citation>
    <scope>NUCLEOTIDE SEQUENCE [LARGE SCALE GENOMIC DNA]</scope>
    <source>
        <strain evidence="5">FERA 1177</strain>
    </source>
</reference>
<dbReference type="PROSITE" id="PS50011">
    <property type="entry name" value="PROTEIN_KINASE_DOM"/>
    <property type="match status" value="1"/>
</dbReference>
<dbReference type="Gene3D" id="3.30.200.20">
    <property type="entry name" value="Phosphorylase Kinase, domain 1"/>
    <property type="match status" value="1"/>
</dbReference>
<organism evidence="4 5">
    <name type="scientific">Alternaria alternata</name>
    <name type="common">Alternaria rot fungus</name>
    <name type="synonym">Torula alternata</name>
    <dbReference type="NCBI Taxonomy" id="5599"/>
    <lineage>
        <taxon>Eukaryota</taxon>
        <taxon>Fungi</taxon>
        <taxon>Dikarya</taxon>
        <taxon>Ascomycota</taxon>
        <taxon>Pezizomycotina</taxon>
        <taxon>Dothideomycetes</taxon>
        <taxon>Pleosporomycetidae</taxon>
        <taxon>Pleosporales</taxon>
        <taxon>Pleosporineae</taxon>
        <taxon>Pleosporaceae</taxon>
        <taxon>Alternaria</taxon>
        <taxon>Alternaria sect. Alternaria</taxon>
        <taxon>Alternaria alternata complex</taxon>
    </lineage>
</organism>
<dbReference type="EMBL" id="PDXD01000003">
    <property type="protein sequence ID" value="RYN80995.1"/>
    <property type="molecule type" value="Genomic_DNA"/>
</dbReference>
<feature type="region of interest" description="Disordered" evidence="1">
    <location>
        <begin position="12"/>
        <end position="35"/>
    </location>
</feature>
<dbReference type="InterPro" id="IPR000719">
    <property type="entry name" value="Prot_kinase_dom"/>
</dbReference>
<dbReference type="Proteomes" id="UP000291422">
    <property type="component" value="Unassembled WGS sequence"/>
</dbReference>
<evidence type="ECO:0000259" key="3">
    <source>
        <dbReference type="PROSITE" id="PS50011"/>
    </source>
</evidence>
<keyword evidence="2" id="KW-0732">Signal</keyword>
<feature type="domain" description="Protein kinase" evidence="3">
    <location>
        <begin position="45"/>
        <end position="369"/>
    </location>
</feature>
<sequence>MCWLWVLLSSGSSTDADDERSDTSTVLSSGEMDPDSIYENTNNKYISLQEAGKGTIGQVTFCARRPSLVASPLITNLTAQGPGLVAMKIASREMSRDRVATEIIVLQRIHSFFAPAADETIAKHLPDLVDFDPIVDGGSRWLAVHPIRGFDLERLCVVVTHIIQPSSADPVTYSLSFPAIPEVLVLHIAKQLTGAVGWLHDIANVAHNDVFGGNVMLDLSSWDKGPDFTMPTIVLIDFNRASLNPNEKEKGADRSFVYELIHMLDSTGRTSSQRPHELEDTSTPKRSPTWWDVFISFLKINNSQYLQEKSSTFTRFKDQFGTEINRRLEGVTEDEVRQVQGLLDMVAEKEVRFPSEDRIREVLEQREDG</sequence>
<accession>A0A4Q4NSK6</accession>
<protein>
    <recommendedName>
        <fullName evidence="3">Protein kinase domain-containing protein</fullName>
    </recommendedName>
</protein>
<dbReference type="Gene3D" id="1.10.510.10">
    <property type="entry name" value="Transferase(Phosphotransferase) domain 1"/>
    <property type="match status" value="1"/>
</dbReference>
<gene>
    <name evidence="4" type="ORF">AA0117_g2910</name>
</gene>
<dbReference type="AlphaFoldDB" id="A0A4Q4NSK6"/>
<dbReference type="SMART" id="SM00220">
    <property type="entry name" value="S_TKc"/>
    <property type="match status" value="1"/>
</dbReference>
<proteinExistence type="predicted"/>
<dbReference type="GO" id="GO:0005524">
    <property type="term" value="F:ATP binding"/>
    <property type="evidence" value="ECO:0007669"/>
    <property type="project" value="InterPro"/>
</dbReference>
<evidence type="ECO:0000313" key="4">
    <source>
        <dbReference type="EMBL" id="RYN80995.1"/>
    </source>
</evidence>
<feature type="signal peptide" evidence="2">
    <location>
        <begin position="1"/>
        <end position="16"/>
    </location>
</feature>
<dbReference type="InterPro" id="IPR011009">
    <property type="entry name" value="Kinase-like_dom_sf"/>
</dbReference>
<evidence type="ECO:0000256" key="1">
    <source>
        <dbReference type="SAM" id="MobiDB-lite"/>
    </source>
</evidence>
<evidence type="ECO:0000313" key="5">
    <source>
        <dbReference type="Proteomes" id="UP000291422"/>
    </source>
</evidence>
<evidence type="ECO:0000256" key="2">
    <source>
        <dbReference type="SAM" id="SignalP"/>
    </source>
</evidence>
<feature type="chain" id="PRO_5021032117" description="Protein kinase domain-containing protein" evidence="2">
    <location>
        <begin position="17"/>
        <end position="369"/>
    </location>
</feature>
<name>A0A4Q4NSK6_ALTAL</name>
<dbReference type="VEuPathDB" id="FungiDB:CC77DRAFT_747723"/>